<evidence type="ECO:0000313" key="3">
    <source>
        <dbReference type="Proteomes" id="UP000000270"/>
    </source>
</evidence>
<organism evidence="2 3">
    <name type="scientific">Azorhizobium caulinodans (strain ATCC 43989 / DSM 5975 / JCM 20966 / LMG 6465 / NBRC 14845 / NCIMB 13405 / ORS 571)</name>
    <dbReference type="NCBI Taxonomy" id="438753"/>
    <lineage>
        <taxon>Bacteria</taxon>
        <taxon>Pseudomonadati</taxon>
        <taxon>Pseudomonadota</taxon>
        <taxon>Alphaproteobacteria</taxon>
        <taxon>Hyphomicrobiales</taxon>
        <taxon>Xanthobacteraceae</taxon>
        <taxon>Azorhizobium</taxon>
    </lineage>
</organism>
<gene>
    <name evidence="2" type="ordered locus">AZC_1914</name>
</gene>
<keyword evidence="1" id="KW-0472">Membrane</keyword>
<reference evidence="2 3" key="5">
    <citation type="journal article" date="2010" name="Appl. Environ. Microbiol.">
        <title>phrR-like gene praR of Azorhizobium caulinodans ORS571 is essential for symbiosis with Sesbania rostrata and is involved in expression of reb genes.</title>
        <authorList>
            <person name="Akiba N."/>
            <person name="Aono T."/>
            <person name="Toyazaki H."/>
            <person name="Sato S."/>
            <person name="Oyaizu H."/>
        </authorList>
    </citation>
    <scope>NUCLEOTIDE SEQUENCE [LARGE SCALE GENOMIC DNA]</scope>
    <source>
        <strain evidence="3">ATCC 43989 / DSM 5975 / JCM 20966 / LMG 6465 / NBRC 14845 / NCIMB 13405 / ORS 571</strain>
    </source>
</reference>
<reference evidence="3" key="2">
    <citation type="submission" date="2007-04" db="EMBL/GenBank/DDBJ databases">
        <title>Complete genome sequence of the nitrogen-fixing bacterium Azorhizobium caulinodans ORS571.</title>
        <authorList>
            <person name="Lee K.B."/>
            <person name="Backer P.D."/>
            <person name="Aono T."/>
            <person name="Liu C.T."/>
            <person name="Suzuki S."/>
            <person name="Suzuki T."/>
            <person name="Kaneko T."/>
            <person name="Yamada M."/>
            <person name="Tabata S."/>
            <person name="Kupfer D.M."/>
            <person name="Najar F.Z."/>
            <person name="Wiley G.B."/>
            <person name="Roe B."/>
            <person name="Binnewies T."/>
            <person name="Ussery D."/>
            <person name="Vereecke D."/>
            <person name="Gevers D."/>
            <person name="Holsters M."/>
            <person name="Oyaizu H."/>
        </authorList>
    </citation>
    <scope>NUCLEOTIDE SEQUENCE [LARGE SCALE GENOMIC DNA]</scope>
    <source>
        <strain evidence="3">ATCC 43989 / DSM 5975 / JCM 20966 / LMG 6465 / NBRC 14845 / NCIMB 13405 / ORS 571</strain>
    </source>
</reference>
<reference evidence="2 3" key="6">
    <citation type="journal article" date="2011" name="Appl. Environ. Microbiol.">
        <title>Involvement of the azorhizobial chromosome partition gene (parA) in the onset of bacteroid differentiation during Sesbania rostrata stem nodule development.</title>
        <authorList>
            <person name="Liu CT."/>
            <person name="Lee KB."/>
            <person name="Wang YS."/>
            <person name="Peng MH."/>
            <person name="Lee KT."/>
            <person name="Suzuki S."/>
            <person name="Suzuki T."/>
            <person name="Oyaizu H."/>
        </authorList>
    </citation>
    <scope>NUCLEOTIDE SEQUENCE [LARGE SCALE GENOMIC DNA]</scope>
    <source>
        <strain evidence="3">ATCC 43989 / DSM 5975 / JCM 20966 / LMG 6465 / NBRC 14845 / NCIMB 13405 / ORS 571</strain>
    </source>
</reference>
<protein>
    <recommendedName>
        <fullName evidence="4">DUF2946 domain-containing protein</fullName>
    </recommendedName>
</protein>
<keyword evidence="1" id="KW-0812">Transmembrane</keyword>
<name>A8I2P9_AZOC5</name>
<reference evidence="2 3" key="4">
    <citation type="journal article" date="2009" name="Appl. Environ. Microbiol.">
        <title>Comparative genome-wide transcriptional profiling of Azorhizobium caulinodans ORS571 grown under free-living and symbiotic conditions.</title>
        <authorList>
            <person name="Tsukada S."/>
            <person name="Aono T."/>
            <person name="Akiba N."/>
            <person name="Lee KB."/>
            <person name="Liu CT."/>
            <person name="Toyazaki H."/>
            <person name="Oyaizu H."/>
        </authorList>
    </citation>
    <scope>NUCLEOTIDE SEQUENCE [LARGE SCALE GENOMIC DNA]</scope>
    <source>
        <strain evidence="3">ATCC 43989 / DSM 5975 / JCM 20966 / LMG 6465 / NBRC 14845 / NCIMB 13405 / ORS 571</strain>
    </source>
</reference>
<dbReference type="HOGENOM" id="CLU_1912745_0_0_5"/>
<keyword evidence="1" id="KW-1133">Transmembrane helix</keyword>
<accession>A8I2P9</accession>
<dbReference type="Proteomes" id="UP000000270">
    <property type="component" value="Chromosome"/>
</dbReference>
<proteinExistence type="predicted"/>
<keyword evidence="3" id="KW-1185">Reference proteome</keyword>
<reference evidence="2 3" key="1">
    <citation type="journal article" date="2007" name="Appl. Environ. Microbiol.">
        <title>Rhizobial factors required for stem nodule maturation and maintenance in Sesbania rostrata-Azorhizobium caulinodans ORS571 symbiosis.</title>
        <authorList>
            <person name="Suzuki S."/>
            <person name="Aono T."/>
            <person name="Lee KB."/>
            <person name="Suzuki T."/>
            <person name="Liu CT."/>
            <person name="Miwa H."/>
            <person name="Wakao S."/>
            <person name="Iki T."/>
            <person name="Oyaizu H."/>
        </authorList>
    </citation>
    <scope>NUCLEOTIDE SEQUENCE [LARGE SCALE GENOMIC DNA]</scope>
    <source>
        <strain evidence="3">ATCC 43989 / DSM 5975 / JCM 20966 / LMG 6465 / NBRC 14845 / NCIMB 13405 / ORS 571</strain>
    </source>
</reference>
<dbReference type="EMBL" id="AP009384">
    <property type="protein sequence ID" value="BAF87912.1"/>
    <property type="molecule type" value="Genomic_DNA"/>
</dbReference>
<sequence length="132" mass="13729">MEECAVGRHLSTWRYLTALGAAYLLVVQLLVTGVFAGAQIQLDGTAHDFTLCAPSGTSADTGTPGDPAPKLPPCCIVGCTMLGWAGLLPPPTTRFSPLVYSLVRPLPPPALEGVVRRDVASSFDARGPPLSA</sequence>
<dbReference type="KEGG" id="azc:AZC_1914"/>
<evidence type="ECO:0000313" key="2">
    <source>
        <dbReference type="EMBL" id="BAF87912.1"/>
    </source>
</evidence>
<feature type="transmembrane region" description="Helical" evidence="1">
    <location>
        <begin position="15"/>
        <end position="38"/>
    </location>
</feature>
<dbReference type="AlphaFoldDB" id="A8I2P9"/>
<reference evidence="2 3" key="3">
    <citation type="journal article" date="2008" name="BMC Genomics">
        <title>The genome of the versatile nitrogen fixer Azorhizobium caulinodans ORS571.</title>
        <authorList>
            <person name="Lee KB."/>
            <person name="Backer P.D."/>
            <person name="Aono T."/>
            <person name="Liu CT."/>
            <person name="Suzuki S."/>
            <person name="Suzuki T."/>
            <person name="Kaneko T."/>
            <person name="Yamada M."/>
            <person name="Tabata S."/>
            <person name="Kupfer D.M."/>
            <person name="Najar F.Z."/>
            <person name="Wiley G.B."/>
            <person name="Roe B."/>
            <person name="Binnewies T.T."/>
            <person name="Ussery D.W."/>
            <person name="D'Haeze W."/>
            <person name="Herder J.D."/>
            <person name="Gevers D."/>
            <person name="Vereecke D."/>
            <person name="Holsters M."/>
            <person name="Oyaizu H."/>
        </authorList>
    </citation>
    <scope>NUCLEOTIDE SEQUENCE [LARGE SCALE GENOMIC DNA]</scope>
    <source>
        <strain evidence="3">ATCC 43989 / DSM 5975 / JCM 20966 / LMG 6465 / NBRC 14845 / NCIMB 13405 / ORS 571</strain>
    </source>
</reference>
<evidence type="ECO:0008006" key="4">
    <source>
        <dbReference type="Google" id="ProtNLM"/>
    </source>
</evidence>
<evidence type="ECO:0000256" key="1">
    <source>
        <dbReference type="SAM" id="Phobius"/>
    </source>
</evidence>